<dbReference type="GO" id="GO:0051213">
    <property type="term" value="F:dioxygenase activity"/>
    <property type="evidence" value="ECO:0007669"/>
    <property type="project" value="InterPro"/>
</dbReference>
<dbReference type="GO" id="GO:0006307">
    <property type="term" value="P:DNA alkylation repair"/>
    <property type="evidence" value="ECO:0007669"/>
    <property type="project" value="InterPro"/>
</dbReference>
<dbReference type="PANTHER" id="PTHR31212">
    <property type="entry name" value="ALPHA-KETOGLUTARATE-DEPENDENT DIOXYGENASE ALKB HOMOLOG 3"/>
    <property type="match status" value="1"/>
</dbReference>
<organism evidence="3 4">
    <name type="scientific">Symbiodinium pilosum</name>
    <name type="common">Dinoflagellate</name>
    <dbReference type="NCBI Taxonomy" id="2952"/>
    <lineage>
        <taxon>Eukaryota</taxon>
        <taxon>Sar</taxon>
        <taxon>Alveolata</taxon>
        <taxon>Dinophyceae</taxon>
        <taxon>Suessiales</taxon>
        <taxon>Symbiodiniaceae</taxon>
        <taxon>Symbiodinium</taxon>
    </lineage>
</organism>
<accession>A0A812YCK5</accession>
<dbReference type="InterPro" id="IPR032854">
    <property type="entry name" value="ALKBH3"/>
</dbReference>
<evidence type="ECO:0000256" key="1">
    <source>
        <dbReference type="SAM" id="MobiDB-lite"/>
    </source>
</evidence>
<dbReference type="AlphaFoldDB" id="A0A812YCK5"/>
<dbReference type="PANTHER" id="PTHR31212:SF4">
    <property type="entry name" value="ALPHA-KETOGLUTARATE-DEPENDENT DIOXYGENASE ALKB HOMOLOG 3"/>
    <property type="match status" value="1"/>
</dbReference>
<keyword evidence="4" id="KW-1185">Reference proteome</keyword>
<name>A0A812YCK5_SYMPI</name>
<dbReference type="InterPro" id="IPR005123">
    <property type="entry name" value="Oxoglu/Fe-dep_dioxygenase_dom"/>
</dbReference>
<evidence type="ECO:0000259" key="2">
    <source>
        <dbReference type="PROSITE" id="PS51471"/>
    </source>
</evidence>
<dbReference type="SUPFAM" id="SSF51197">
    <property type="entry name" value="Clavaminate synthase-like"/>
    <property type="match status" value="1"/>
</dbReference>
<comment type="caution">
    <text evidence="3">The sequence shown here is derived from an EMBL/GenBank/DDBJ whole genome shotgun (WGS) entry which is preliminary data.</text>
</comment>
<evidence type="ECO:0000313" key="4">
    <source>
        <dbReference type="Proteomes" id="UP000649617"/>
    </source>
</evidence>
<dbReference type="PROSITE" id="PS51471">
    <property type="entry name" value="FE2OG_OXY"/>
    <property type="match status" value="1"/>
</dbReference>
<gene>
    <name evidence="3" type="primary">ALKBH3</name>
    <name evidence="3" type="ORF">SPIL2461_LOCUS23234</name>
</gene>
<dbReference type="Pfam" id="PF13532">
    <property type="entry name" value="2OG-FeII_Oxy_2"/>
    <property type="match status" value="1"/>
</dbReference>
<dbReference type="Gene3D" id="2.60.120.590">
    <property type="entry name" value="Alpha-ketoglutarate-dependent dioxygenase AlkB-like"/>
    <property type="match status" value="1"/>
</dbReference>
<reference evidence="3" key="1">
    <citation type="submission" date="2021-02" db="EMBL/GenBank/DDBJ databases">
        <authorList>
            <person name="Dougan E. K."/>
            <person name="Rhodes N."/>
            <person name="Thang M."/>
            <person name="Chan C."/>
        </authorList>
    </citation>
    <scope>NUCLEOTIDE SEQUENCE</scope>
</reference>
<feature type="region of interest" description="Disordered" evidence="1">
    <location>
        <begin position="1"/>
        <end position="24"/>
    </location>
</feature>
<dbReference type="InterPro" id="IPR027450">
    <property type="entry name" value="AlkB-like"/>
</dbReference>
<dbReference type="InterPro" id="IPR037151">
    <property type="entry name" value="AlkB-like_sf"/>
</dbReference>
<feature type="compositionally biased region" description="Low complexity" evidence="1">
    <location>
        <begin position="1"/>
        <end position="12"/>
    </location>
</feature>
<proteinExistence type="predicted"/>
<dbReference type="EMBL" id="CAJNIZ010048081">
    <property type="protein sequence ID" value="CAE7781532.1"/>
    <property type="molecule type" value="Genomic_DNA"/>
</dbReference>
<dbReference type="Proteomes" id="UP000649617">
    <property type="component" value="Unassembled WGS sequence"/>
</dbReference>
<dbReference type="OrthoDB" id="545910at2759"/>
<sequence>MASLYPSLKSPLLPGPQLPGTQAAQRLPDGVCRRLLSSQLEDLISAGTDTRTTPPKPLVTEKLTKAEPVPPGLIDGDGQRGRLTDRVVRDPAERKASLRKVAKHTWTPTEDLEPSLQQQPLVLLGDFMPKDGLKETEACERKILLWDEGRRCFASHWPGVLPSNVCGYAFDLLLQHGPWEALHSKKGQVTRETCWYVRAGCRCDYTYGTARVRAKKKPSATFRAAMETLLEEVMRRVCPWLPKDAWPNSANLNLYTEAWQSVGWHADDESLFMGRDRDCPIVSVSLGARREFWLALRHDNCMDPQSKSIIEVDLRDGDVLTMEGLCQKHCVHFVPCDIRSVAPHPGDSDSCRKRINVTWRWIRDHKQRCRKPSLSPNRCLLVCSERTLDVVR</sequence>
<feature type="domain" description="Fe2OG dioxygenase" evidence="2">
    <location>
        <begin position="246"/>
        <end position="363"/>
    </location>
</feature>
<evidence type="ECO:0000313" key="3">
    <source>
        <dbReference type="EMBL" id="CAE7781532.1"/>
    </source>
</evidence>
<protein>
    <submittedName>
        <fullName evidence="3">ALKBH3 protein</fullName>
    </submittedName>
</protein>